<dbReference type="EMBL" id="JAWQEG010000642">
    <property type="protein sequence ID" value="KAK3887253.1"/>
    <property type="molecule type" value="Genomic_DNA"/>
</dbReference>
<comment type="caution">
    <text evidence="2">The sequence shown here is derived from an EMBL/GenBank/DDBJ whole genome shotgun (WGS) entry which is preliminary data.</text>
</comment>
<evidence type="ECO:0000256" key="1">
    <source>
        <dbReference type="SAM" id="MobiDB-lite"/>
    </source>
</evidence>
<dbReference type="AlphaFoldDB" id="A0AAE1GCT3"/>
<protein>
    <submittedName>
        <fullName evidence="2">Uncharacterized protein</fullName>
    </submittedName>
</protein>
<dbReference type="Proteomes" id="UP001286313">
    <property type="component" value="Unassembled WGS sequence"/>
</dbReference>
<keyword evidence="3" id="KW-1185">Reference proteome</keyword>
<feature type="region of interest" description="Disordered" evidence="1">
    <location>
        <begin position="27"/>
        <end position="104"/>
    </location>
</feature>
<organism evidence="2 3">
    <name type="scientific">Petrolisthes cinctipes</name>
    <name type="common">Flat porcelain crab</name>
    <dbReference type="NCBI Taxonomy" id="88211"/>
    <lineage>
        <taxon>Eukaryota</taxon>
        <taxon>Metazoa</taxon>
        <taxon>Ecdysozoa</taxon>
        <taxon>Arthropoda</taxon>
        <taxon>Crustacea</taxon>
        <taxon>Multicrustacea</taxon>
        <taxon>Malacostraca</taxon>
        <taxon>Eumalacostraca</taxon>
        <taxon>Eucarida</taxon>
        <taxon>Decapoda</taxon>
        <taxon>Pleocyemata</taxon>
        <taxon>Anomura</taxon>
        <taxon>Galatheoidea</taxon>
        <taxon>Porcellanidae</taxon>
        <taxon>Petrolisthes</taxon>
    </lineage>
</organism>
<sequence>MCDQFKNLDALRTFCIIYEAAARDADRVAPYTSHSSDTSDVAGVKSAAPPPDVGERAGARLPIARPTTNPIPRPNPHPYTPAEMPCGNCGTLHTPGRPNAQPGP</sequence>
<evidence type="ECO:0000313" key="2">
    <source>
        <dbReference type="EMBL" id="KAK3887253.1"/>
    </source>
</evidence>
<proteinExistence type="predicted"/>
<evidence type="ECO:0000313" key="3">
    <source>
        <dbReference type="Proteomes" id="UP001286313"/>
    </source>
</evidence>
<reference evidence="2" key="1">
    <citation type="submission" date="2023-10" db="EMBL/GenBank/DDBJ databases">
        <title>Genome assemblies of two species of porcelain crab, Petrolisthes cinctipes and Petrolisthes manimaculis (Anomura: Porcellanidae).</title>
        <authorList>
            <person name="Angst P."/>
        </authorList>
    </citation>
    <scope>NUCLEOTIDE SEQUENCE</scope>
    <source>
        <strain evidence="2">PB745_01</strain>
        <tissue evidence="2">Gill</tissue>
    </source>
</reference>
<name>A0AAE1GCT3_PETCI</name>
<accession>A0AAE1GCT3</accession>
<gene>
    <name evidence="2" type="ORF">Pcinc_008649</name>
</gene>
<feature type="compositionally biased region" description="Pro residues" evidence="1">
    <location>
        <begin position="69"/>
        <end position="79"/>
    </location>
</feature>